<comment type="caution">
    <text evidence="6">The sequence shown here is derived from an EMBL/GenBank/DDBJ whole genome shotgun (WGS) entry which is preliminary data.</text>
</comment>
<evidence type="ECO:0000313" key="6">
    <source>
        <dbReference type="EMBL" id="OGC88775.1"/>
    </source>
</evidence>
<dbReference type="GO" id="GO:0003723">
    <property type="term" value="F:RNA binding"/>
    <property type="evidence" value="ECO:0007669"/>
    <property type="project" value="InterPro"/>
</dbReference>
<dbReference type="PANTHER" id="PTHR21600">
    <property type="entry name" value="MITOCHONDRIAL RNA PSEUDOURIDINE SYNTHASE"/>
    <property type="match status" value="1"/>
</dbReference>
<proteinExistence type="inferred from homology"/>
<dbReference type="GO" id="GO:0000455">
    <property type="term" value="P:enzyme-directed rRNA pseudouridine synthesis"/>
    <property type="evidence" value="ECO:0007669"/>
    <property type="project" value="TreeGrafter"/>
</dbReference>
<evidence type="ECO:0000256" key="1">
    <source>
        <dbReference type="ARBA" id="ARBA00010876"/>
    </source>
</evidence>
<dbReference type="GO" id="GO:0009982">
    <property type="term" value="F:pseudouridine synthase activity"/>
    <property type="evidence" value="ECO:0007669"/>
    <property type="project" value="InterPro"/>
</dbReference>
<dbReference type="PROSITE" id="PS01129">
    <property type="entry name" value="PSI_RLU"/>
    <property type="match status" value="1"/>
</dbReference>
<dbReference type="AlphaFoldDB" id="A0A1F4Y473"/>
<evidence type="ECO:0000256" key="2">
    <source>
        <dbReference type="PIRSR" id="PIRSR606225-1"/>
    </source>
</evidence>
<dbReference type="InterPro" id="IPR020103">
    <property type="entry name" value="PsdUridine_synth_cat_dom_sf"/>
</dbReference>
<sequence length="222" mass="25296">MKEPVVIYEDEDIIVVDKPSGMIVYPDGIHDYPALDAWLVTKYGEGNFHFVHRLDRETSGVLLLARTPEVYEFLKEQFQEREVRKVYRAFVHGNIRDDRGIIDKPIGNSRGGKGPRSVKSPHGTLRDALTAYRVIKRSKDATYVEVFPKTGRTHQIRVHFSSIQRPVICDQLYGPDRPDVLGLGRLALHAYTLTIQHPNGKEMTFASPLPEEFVTAEGKLRE</sequence>
<accession>A0A1F4Y473</accession>
<dbReference type="NCBIfam" id="TIGR00005">
    <property type="entry name" value="rluA_subfam"/>
    <property type="match status" value="1"/>
</dbReference>
<dbReference type="EC" id="5.4.99.-" evidence="3"/>
<dbReference type="PANTHER" id="PTHR21600:SF87">
    <property type="entry name" value="RNA PSEUDOURIDYLATE SYNTHASE DOMAIN-CONTAINING PROTEIN 1"/>
    <property type="match status" value="1"/>
</dbReference>
<dbReference type="InterPro" id="IPR006145">
    <property type="entry name" value="PsdUridine_synth_RsuA/RluA"/>
</dbReference>
<dbReference type="InterPro" id="IPR050188">
    <property type="entry name" value="RluA_PseudoU_synthase"/>
</dbReference>
<evidence type="ECO:0000256" key="4">
    <source>
        <dbReference type="SAM" id="MobiDB-lite"/>
    </source>
</evidence>
<dbReference type="CDD" id="cd02869">
    <property type="entry name" value="PseudoU_synth_RluA_like"/>
    <property type="match status" value="1"/>
</dbReference>
<feature type="region of interest" description="Disordered" evidence="4">
    <location>
        <begin position="102"/>
        <end position="122"/>
    </location>
</feature>
<dbReference type="EMBL" id="MEXB01000004">
    <property type="protein sequence ID" value="OGC88775.1"/>
    <property type="molecule type" value="Genomic_DNA"/>
</dbReference>
<organism evidence="6 7">
    <name type="scientific">Candidatus Adlerbacteria bacterium RIFOXYC1_FULL_48_26</name>
    <dbReference type="NCBI Taxonomy" id="1797247"/>
    <lineage>
        <taxon>Bacteria</taxon>
        <taxon>Candidatus Adleribacteriota</taxon>
    </lineage>
</organism>
<feature type="domain" description="Pseudouridine synthase RsuA/RluA-like" evidence="5">
    <location>
        <begin position="12"/>
        <end position="162"/>
    </location>
</feature>
<reference evidence="6 7" key="1">
    <citation type="journal article" date="2016" name="Nat. Commun.">
        <title>Thousands of microbial genomes shed light on interconnected biogeochemical processes in an aquifer system.</title>
        <authorList>
            <person name="Anantharaman K."/>
            <person name="Brown C.T."/>
            <person name="Hug L.A."/>
            <person name="Sharon I."/>
            <person name="Castelle C.J."/>
            <person name="Probst A.J."/>
            <person name="Thomas B.C."/>
            <person name="Singh A."/>
            <person name="Wilkins M.J."/>
            <person name="Karaoz U."/>
            <person name="Brodie E.L."/>
            <person name="Williams K.H."/>
            <person name="Hubbard S.S."/>
            <person name="Banfield J.F."/>
        </authorList>
    </citation>
    <scope>NUCLEOTIDE SEQUENCE [LARGE SCALE GENOMIC DNA]</scope>
</reference>
<comment type="catalytic activity">
    <reaction evidence="3">
        <text>a uridine in RNA = a pseudouridine in RNA</text>
        <dbReference type="Rhea" id="RHEA:48348"/>
        <dbReference type="Rhea" id="RHEA-COMP:12068"/>
        <dbReference type="Rhea" id="RHEA-COMP:12069"/>
        <dbReference type="ChEBI" id="CHEBI:65314"/>
        <dbReference type="ChEBI" id="CHEBI:65315"/>
    </reaction>
</comment>
<feature type="active site" evidence="2">
    <location>
        <position position="55"/>
    </location>
</feature>
<evidence type="ECO:0000313" key="7">
    <source>
        <dbReference type="Proteomes" id="UP000176568"/>
    </source>
</evidence>
<comment type="function">
    <text evidence="3">Responsible for synthesis of pseudouridine from uracil.</text>
</comment>
<gene>
    <name evidence="6" type="ORF">A2419_03410</name>
</gene>
<dbReference type="InterPro" id="IPR006225">
    <property type="entry name" value="PsdUridine_synth_RluC/D"/>
</dbReference>
<comment type="similarity">
    <text evidence="1 3">Belongs to the pseudouridine synthase RluA family.</text>
</comment>
<dbReference type="Proteomes" id="UP000176568">
    <property type="component" value="Unassembled WGS sequence"/>
</dbReference>
<dbReference type="GO" id="GO:0140098">
    <property type="term" value="F:catalytic activity, acting on RNA"/>
    <property type="evidence" value="ECO:0007669"/>
    <property type="project" value="UniProtKB-ARBA"/>
</dbReference>
<evidence type="ECO:0000256" key="3">
    <source>
        <dbReference type="RuleBase" id="RU362028"/>
    </source>
</evidence>
<keyword evidence="3" id="KW-0413">Isomerase</keyword>
<protein>
    <recommendedName>
        <fullName evidence="3">Pseudouridine synthase</fullName>
        <ecNumber evidence="3">5.4.99.-</ecNumber>
    </recommendedName>
</protein>
<dbReference type="Pfam" id="PF00849">
    <property type="entry name" value="PseudoU_synth_2"/>
    <property type="match status" value="1"/>
</dbReference>
<dbReference type="InterPro" id="IPR006224">
    <property type="entry name" value="PsdUridine_synth_RluA-like_CS"/>
</dbReference>
<dbReference type="SUPFAM" id="SSF55120">
    <property type="entry name" value="Pseudouridine synthase"/>
    <property type="match status" value="1"/>
</dbReference>
<dbReference type="Gene3D" id="3.30.2350.10">
    <property type="entry name" value="Pseudouridine synthase"/>
    <property type="match status" value="1"/>
</dbReference>
<name>A0A1F4Y473_9BACT</name>
<evidence type="ECO:0000259" key="5">
    <source>
        <dbReference type="Pfam" id="PF00849"/>
    </source>
</evidence>
<dbReference type="STRING" id="1797247.A2419_03410"/>